<feature type="compositionally biased region" description="Low complexity" evidence="2">
    <location>
        <begin position="322"/>
        <end position="347"/>
    </location>
</feature>
<dbReference type="EMBL" id="VDMD01000001">
    <property type="protein sequence ID" value="TRM69135.1"/>
    <property type="molecule type" value="Genomic_DNA"/>
</dbReference>
<feature type="compositionally biased region" description="Low complexity" evidence="2">
    <location>
        <begin position="260"/>
        <end position="282"/>
    </location>
</feature>
<feature type="compositionally biased region" description="Basic residues" evidence="2">
    <location>
        <begin position="378"/>
        <end position="390"/>
    </location>
</feature>
<evidence type="ECO:0000256" key="1">
    <source>
        <dbReference type="ARBA" id="ARBA00010568"/>
    </source>
</evidence>
<sequence>MAKDEDSVPSEYKYVWQPESGTSLDDFVQKYRPSMVQNDGTKPWIWVTGDKVHATADGWLTAIEEAADILKETTEKVEAIKNDASIPVRSNKKTGARSKKEVREEVQAEATEKLKAISQKHGYVTGKWLIFAPADKVDMIWSGIAKSIVSGPLASTAAFRAKVSTSPENDQPHYQHVICVYVPDVYDKDAMAEVMRVLLRNHGAALSGVKSDLYTYIGIDSKHPSGIPSTIWKNNAVISDVEAKELKDIFFKDLAETKPDTTASTDAAADRPATTLAAAPKKPQLKKKKKVNDPFASDSDEADNEPENDKTAVKPPSANSTKPLSKASIKPPSKASAKPPSRASAKPPSKKTTKRKADPFESASEDEDRSGSDSDKKPVKKATKPLKKRSKIEEEDEEEGPKRQPRKRTSVRK</sequence>
<dbReference type="InterPro" id="IPR015034">
    <property type="entry name" value="Bles03"/>
</dbReference>
<dbReference type="SUPFAM" id="SSF55418">
    <property type="entry name" value="eIF4e-like"/>
    <property type="match status" value="1"/>
</dbReference>
<proteinExistence type="inferred from homology"/>
<dbReference type="Pfam" id="PF08939">
    <property type="entry name" value="Bles03"/>
    <property type="match status" value="1"/>
</dbReference>
<keyword evidence="4" id="KW-1185">Reference proteome</keyword>
<comment type="similarity">
    <text evidence="1">Belongs to the UPF0696 family.</text>
</comment>
<reference evidence="3 4" key="1">
    <citation type="journal article" date="2019" name="New Phytol.">
        <title>Comparative genomics reveals unique wood-decay strategies and fruiting body development in the Schizophyllaceae.</title>
        <authorList>
            <person name="Almasi E."/>
            <person name="Sahu N."/>
            <person name="Krizsan K."/>
            <person name="Balint B."/>
            <person name="Kovacs G.M."/>
            <person name="Kiss B."/>
            <person name="Cseklye J."/>
            <person name="Drula E."/>
            <person name="Henrissat B."/>
            <person name="Nagy I."/>
            <person name="Chovatia M."/>
            <person name="Adam C."/>
            <person name="LaButti K."/>
            <person name="Lipzen A."/>
            <person name="Riley R."/>
            <person name="Grigoriev I.V."/>
            <person name="Nagy L.G."/>
        </authorList>
    </citation>
    <scope>NUCLEOTIDE SEQUENCE [LARGE SCALE GENOMIC DNA]</scope>
    <source>
        <strain evidence="3 4">NL-1724</strain>
    </source>
</reference>
<dbReference type="Proteomes" id="UP000320762">
    <property type="component" value="Unassembled WGS sequence"/>
</dbReference>
<accession>A0A550CWG9</accession>
<evidence type="ECO:0000256" key="2">
    <source>
        <dbReference type="SAM" id="MobiDB-lite"/>
    </source>
</evidence>
<evidence type="ECO:0000313" key="3">
    <source>
        <dbReference type="EMBL" id="TRM69135.1"/>
    </source>
</evidence>
<protein>
    <submittedName>
        <fullName evidence="3">Uncharacterized protein</fullName>
    </submittedName>
</protein>
<dbReference type="OrthoDB" id="10067381at2759"/>
<dbReference type="AlphaFoldDB" id="A0A550CWG9"/>
<dbReference type="Gene3D" id="3.30.760.10">
    <property type="entry name" value="RNA Cap, Translation Initiation Factor Eif4e"/>
    <property type="match status" value="1"/>
</dbReference>
<name>A0A550CWG9_9AGAR</name>
<dbReference type="InterPro" id="IPR023398">
    <property type="entry name" value="TIF_eIF4e-like"/>
</dbReference>
<feature type="compositionally biased region" description="Basic residues" evidence="2">
    <location>
        <begin position="403"/>
        <end position="413"/>
    </location>
</feature>
<comment type="caution">
    <text evidence="3">The sequence shown here is derived from an EMBL/GenBank/DDBJ whole genome shotgun (WGS) entry which is preliminary data.</text>
</comment>
<organism evidence="3 4">
    <name type="scientific">Schizophyllum amplum</name>
    <dbReference type="NCBI Taxonomy" id="97359"/>
    <lineage>
        <taxon>Eukaryota</taxon>
        <taxon>Fungi</taxon>
        <taxon>Dikarya</taxon>
        <taxon>Basidiomycota</taxon>
        <taxon>Agaricomycotina</taxon>
        <taxon>Agaricomycetes</taxon>
        <taxon>Agaricomycetidae</taxon>
        <taxon>Agaricales</taxon>
        <taxon>Schizophyllaceae</taxon>
        <taxon>Schizophyllum</taxon>
    </lineage>
</organism>
<dbReference type="STRING" id="97359.A0A550CWG9"/>
<dbReference type="PANTHER" id="PTHR31977">
    <property type="entry name" value="UPF0696 PROTEIN C11ORF68"/>
    <property type="match status" value="1"/>
</dbReference>
<gene>
    <name evidence="3" type="ORF">BD626DRAFT_473050</name>
</gene>
<feature type="region of interest" description="Disordered" evidence="2">
    <location>
        <begin position="260"/>
        <end position="413"/>
    </location>
</feature>
<evidence type="ECO:0000313" key="4">
    <source>
        <dbReference type="Proteomes" id="UP000320762"/>
    </source>
</evidence>
<dbReference type="PANTHER" id="PTHR31977:SF1">
    <property type="entry name" value="UPF0696 PROTEIN C11ORF68"/>
    <property type="match status" value="1"/>
</dbReference>